<dbReference type="InterPro" id="IPR050879">
    <property type="entry name" value="Acyltransferase_3"/>
</dbReference>
<accession>A3VKP7</accession>
<feature type="domain" description="Acyltransferase 3" evidence="2">
    <location>
        <begin position="19"/>
        <end position="327"/>
    </location>
</feature>
<feature type="transmembrane region" description="Helical" evidence="1">
    <location>
        <begin position="14"/>
        <end position="34"/>
    </location>
</feature>
<dbReference type="GO" id="GO:0016020">
    <property type="term" value="C:membrane"/>
    <property type="evidence" value="ECO:0007669"/>
    <property type="project" value="TreeGrafter"/>
</dbReference>
<keyword evidence="3" id="KW-0808">Transferase</keyword>
<feature type="transmembrane region" description="Helical" evidence="1">
    <location>
        <begin position="148"/>
        <end position="170"/>
    </location>
</feature>
<feature type="transmembrane region" description="Helical" evidence="1">
    <location>
        <begin position="95"/>
        <end position="123"/>
    </location>
</feature>
<gene>
    <name evidence="3" type="ORF">RB2654_21498</name>
</gene>
<feature type="transmembrane region" description="Helical" evidence="1">
    <location>
        <begin position="289"/>
        <end position="307"/>
    </location>
</feature>
<sequence length="358" mass="37912">MSTDRTSVPRTPRLLAPFEGFRGLAALSVCLYHLHHVPGLSTLTARLPGFFGSGWVFVDVFFVLSGWVIAHVYADRIAEGSATLRAFFAARVARLWPLHMVVHLVWFAMAPVLFGAAGAGAYAGCLPQLATLSFTWGPLACAAPVPPAWSISAEIVAYLAFPLLIAAGLLRSMRGALVLIAVGVGGYLAMQALWGGFHVYDGRAPLRALSGFFIGAGLWRCLRGAPLADGTATRFQWIAAAGLIGGIALNLPPFFLLGASVLLIVGVAAGHGPLARLLSTRPLLTLGRLSFGLYLWHWFAIMALARLGDAATLPLALIAVLVVCVIADLSYRAVEMPARHALRRGLSGSGAPKRAMVE</sequence>
<keyword evidence="1" id="KW-0472">Membrane</keyword>
<dbReference type="HOGENOM" id="CLU_005679_2_1_5"/>
<dbReference type="Pfam" id="PF01757">
    <property type="entry name" value="Acyl_transf_3"/>
    <property type="match status" value="1"/>
</dbReference>
<proteinExistence type="predicted"/>
<dbReference type="PANTHER" id="PTHR23028">
    <property type="entry name" value="ACETYLTRANSFERASE"/>
    <property type="match status" value="1"/>
</dbReference>
<organism evidence="3 4">
    <name type="scientific">Maritimibacter alkaliphilus HTCC2654</name>
    <dbReference type="NCBI Taxonomy" id="314271"/>
    <lineage>
        <taxon>Bacteria</taxon>
        <taxon>Pseudomonadati</taxon>
        <taxon>Pseudomonadota</taxon>
        <taxon>Alphaproteobacteria</taxon>
        <taxon>Rhodobacterales</taxon>
        <taxon>Roseobacteraceae</taxon>
        <taxon>Maritimibacter</taxon>
    </lineage>
</organism>
<reference evidence="3 4" key="1">
    <citation type="journal article" date="2010" name="J. Bacteriol.">
        <title>Genome sequences of Pelagibaca bermudensis HTCC2601T and Maritimibacter alkaliphilus HTCC2654T, the type strains of two marine Roseobacter genera.</title>
        <authorList>
            <person name="Thrash J.C."/>
            <person name="Cho J.C."/>
            <person name="Ferriera S."/>
            <person name="Johnson J."/>
            <person name="Vergin K.L."/>
            <person name="Giovannoni S.J."/>
        </authorList>
    </citation>
    <scope>NUCLEOTIDE SEQUENCE [LARGE SCALE GENOMIC DNA]</scope>
    <source>
        <strain evidence="3 4">HTCC2654</strain>
    </source>
</reference>
<dbReference type="GO" id="GO:0000271">
    <property type="term" value="P:polysaccharide biosynthetic process"/>
    <property type="evidence" value="ECO:0007669"/>
    <property type="project" value="TreeGrafter"/>
</dbReference>
<dbReference type="AlphaFoldDB" id="A3VKP7"/>
<comment type="caution">
    <text evidence="3">The sequence shown here is derived from an EMBL/GenBank/DDBJ whole genome shotgun (WGS) entry which is preliminary data.</text>
</comment>
<evidence type="ECO:0000256" key="1">
    <source>
        <dbReference type="SAM" id="Phobius"/>
    </source>
</evidence>
<evidence type="ECO:0000313" key="3">
    <source>
        <dbReference type="EMBL" id="EAQ11218.1"/>
    </source>
</evidence>
<dbReference type="Proteomes" id="UP000002931">
    <property type="component" value="Unassembled WGS sequence"/>
</dbReference>
<dbReference type="PANTHER" id="PTHR23028:SF53">
    <property type="entry name" value="ACYL_TRANSF_3 DOMAIN-CONTAINING PROTEIN"/>
    <property type="match status" value="1"/>
</dbReference>
<dbReference type="EMBL" id="AAMT01000018">
    <property type="protein sequence ID" value="EAQ11218.1"/>
    <property type="molecule type" value="Genomic_DNA"/>
</dbReference>
<dbReference type="STRING" id="314271.RB2654_21498"/>
<feature type="transmembrane region" description="Helical" evidence="1">
    <location>
        <begin position="177"/>
        <end position="200"/>
    </location>
</feature>
<dbReference type="InterPro" id="IPR002656">
    <property type="entry name" value="Acyl_transf_3_dom"/>
</dbReference>
<dbReference type="GO" id="GO:0016747">
    <property type="term" value="F:acyltransferase activity, transferring groups other than amino-acyl groups"/>
    <property type="evidence" value="ECO:0007669"/>
    <property type="project" value="InterPro"/>
</dbReference>
<evidence type="ECO:0000259" key="2">
    <source>
        <dbReference type="Pfam" id="PF01757"/>
    </source>
</evidence>
<evidence type="ECO:0000313" key="4">
    <source>
        <dbReference type="Proteomes" id="UP000002931"/>
    </source>
</evidence>
<dbReference type="eggNOG" id="COG1835">
    <property type="taxonomic scope" value="Bacteria"/>
</dbReference>
<keyword evidence="4" id="KW-1185">Reference proteome</keyword>
<keyword evidence="1" id="KW-0812">Transmembrane</keyword>
<keyword evidence="1" id="KW-1133">Transmembrane helix</keyword>
<feature type="transmembrane region" description="Helical" evidence="1">
    <location>
        <begin position="313"/>
        <end position="334"/>
    </location>
</feature>
<protein>
    <submittedName>
        <fullName evidence="3">Probable acetyltransferase</fullName>
    </submittedName>
</protein>
<name>A3VKP7_9RHOB</name>
<feature type="transmembrane region" description="Helical" evidence="1">
    <location>
        <begin position="54"/>
        <end position="74"/>
    </location>
</feature>